<dbReference type="PANTHER" id="PTHR39639">
    <property type="entry name" value="CHROMOSOME 16, WHOLE GENOME SHOTGUN SEQUENCE"/>
    <property type="match status" value="1"/>
</dbReference>
<sequence length="379" mass="45154">MINKDIFWNYDSNDLETENEEELATHVYDFTWQGIDFTINELCTMIKEGDLIIPNFQRKLVWDKFRKSKFIESLLMGFPIPNIFFSETEKNKYWIVDGLQRITTAKDYINGKFALSSKETINEKWRNLSFSNLSEEEKRRIKRTLIRTIIIKQVIPKNSNDSIFGLFERINTGSVPLNSQEIRNAIYAGPFNDLLNEIAETEIWKKMYKGKDIVDIRMLDAEVILRYFGLKNIVINSPPGLPPKINLKEVLNECMKNYKNIDPNNKKIFKEEFIDLLELIYNFLGAKAFYRYEKKEKMLIPKSFNTSVFDSFMYGFYSFYKKYDFKNNFNEIDKNKFIDIIFLDSDYQRCVQEKTMDLVNIKYRYETVKKALQKIIDEK</sequence>
<organism evidence="2 3">
    <name type="scientific">Spiroplasma chrysopicola DF-1</name>
    <dbReference type="NCBI Taxonomy" id="1276227"/>
    <lineage>
        <taxon>Bacteria</taxon>
        <taxon>Bacillati</taxon>
        <taxon>Mycoplasmatota</taxon>
        <taxon>Mollicutes</taxon>
        <taxon>Entomoplasmatales</taxon>
        <taxon>Spiroplasmataceae</taxon>
        <taxon>Spiroplasma</taxon>
    </lineage>
</organism>
<proteinExistence type="predicted"/>
<evidence type="ECO:0000313" key="2">
    <source>
        <dbReference type="EMBL" id="AGM24843.1"/>
    </source>
</evidence>
<dbReference type="PATRIC" id="fig|1276227.3.peg.257"/>
<dbReference type="Proteomes" id="UP000013964">
    <property type="component" value="Chromosome"/>
</dbReference>
<dbReference type="AlphaFoldDB" id="R4U2X8"/>
<dbReference type="InterPro" id="IPR004919">
    <property type="entry name" value="GmrSD_N"/>
</dbReference>
<keyword evidence="3" id="KW-1185">Reference proteome</keyword>
<feature type="domain" description="GmrSD restriction endonucleases N-terminal" evidence="1">
    <location>
        <begin position="39"/>
        <end position="187"/>
    </location>
</feature>
<dbReference type="Pfam" id="PF03235">
    <property type="entry name" value="GmrSD_N"/>
    <property type="match status" value="1"/>
</dbReference>
<reference evidence="2 3" key="1">
    <citation type="journal article" date="2013" name="Genome Biol. Evol.">
        <title>Complete genomes of two dipteran-associated spiroplasmas provided insights into the origin, dynamics, and impacts of viral invasion in spiroplasma.</title>
        <authorList>
            <person name="Ku C."/>
            <person name="Lo W.S."/>
            <person name="Chen L.L."/>
            <person name="Kuo C.H."/>
        </authorList>
    </citation>
    <scope>NUCLEOTIDE SEQUENCE [LARGE SCALE GENOMIC DNA]</scope>
    <source>
        <strain evidence="2 3">DF-1</strain>
    </source>
</reference>
<gene>
    <name evidence="2" type="ORF">SCHRY_v1c02580</name>
</gene>
<dbReference type="PANTHER" id="PTHR39639:SF1">
    <property type="entry name" value="DUF262 DOMAIN-CONTAINING PROTEIN"/>
    <property type="match status" value="1"/>
</dbReference>
<dbReference type="OrthoDB" id="9798761at2"/>
<protein>
    <recommendedName>
        <fullName evidence="1">GmrSD restriction endonucleases N-terminal domain-containing protein</fullName>
    </recommendedName>
</protein>
<accession>R4U2X8</accession>
<evidence type="ECO:0000259" key="1">
    <source>
        <dbReference type="Pfam" id="PF03235"/>
    </source>
</evidence>
<name>R4U2X8_9MOLU</name>
<dbReference type="KEGG" id="scr:SCHRY_v1c02580"/>
<dbReference type="eggNOG" id="COG1479">
    <property type="taxonomic scope" value="Bacteria"/>
</dbReference>
<evidence type="ECO:0000313" key="3">
    <source>
        <dbReference type="Proteomes" id="UP000013964"/>
    </source>
</evidence>
<dbReference type="HOGENOM" id="CLU_038557_2_2_14"/>
<dbReference type="STRING" id="1276227.SCHRY_v1c02580"/>
<dbReference type="EMBL" id="CP005077">
    <property type="protein sequence ID" value="AGM24843.1"/>
    <property type="molecule type" value="Genomic_DNA"/>
</dbReference>
<dbReference type="RefSeq" id="WP_016338669.1">
    <property type="nucleotide sequence ID" value="NC_021280.1"/>
</dbReference>